<sequence>MDDERWARWPEPWAGTDADMRTVMSAIPRGVKDGFKYDEIPWQRFPHFYGPGEEVPGRLATLASGDAEAADRALGELWNHLHHQGSTIAVGALAVPFLLRIAATGLPGLRANTLCLVAEIGRCQHFGDGTREGLLQVVEDPLEVEGTTMCPTNWTIQAARDAITDDLHLMFPLLLDPDPDVRSATAFVLAEATSEIQCVSSTLHRRLAVEDDPVVRVSLILSIAQLAREHQDENAPSWARELWSDPGRSPEIRIGAGLAWLCLVGDPIPDELRALLTDPSTDQCSDLFQRVPWLEPVDSYGSGLRRCIHQMLTQDVPCQQDGPPPF</sequence>
<gene>
    <name evidence="1" type="ORF">R2363_06495</name>
</gene>
<comment type="caution">
    <text evidence="1">The sequence shown here is derived from an EMBL/GenBank/DDBJ whole genome shotgun (WGS) entry which is preliminary data.</text>
</comment>
<dbReference type="InterPro" id="IPR011989">
    <property type="entry name" value="ARM-like"/>
</dbReference>
<protein>
    <recommendedName>
        <fullName evidence="3">PBS lyase</fullName>
    </recommendedName>
</protein>
<evidence type="ECO:0008006" key="3">
    <source>
        <dbReference type="Google" id="ProtNLM"/>
    </source>
</evidence>
<dbReference type="RefSeq" id="WP_319008352.1">
    <property type="nucleotide sequence ID" value="NZ_JAWJZF010000272.1"/>
</dbReference>
<evidence type="ECO:0000313" key="1">
    <source>
        <dbReference type="EMBL" id="MDX2291817.1"/>
    </source>
</evidence>
<dbReference type="InterPro" id="IPR016024">
    <property type="entry name" value="ARM-type_fold"/>
</dbReference>
<name>A0ABU4K235_9ACTN</name>
<dbReference type="EMBL" id="JAWJZF010000272">
    <property type="protein sequence ID" value="MDX2291817.1"/>
    <property type="molecule type" value="Genomic_DNA"/>
</dbReference>
<organism evidence="1 2">
    <name type="scientific">Streptomyces roseolus</name>
    <dbReference type="NCBI Taxonomy" id="67358"/>
    <lineage>
        <taxon>Bacteria</taxon>
        <taxon>Bacillati</taxon>
        <taxon>Actinomycetota</taxon>
        <taxon>Actinomycetes</taxon>
        <taxon>Kitasatosporales</taxon>
        <taxon>Streptomycetaceae</taxon>
        <taxon>Streptomyces</taxon>
    </lineage>
</organism>
<evidence type="ECO:0000313" key="2">
    <source>
        <dbReference type="Proteomes" id="UP001278571"/>
    </source>
</evidence>
<dbReference type="SUPFAM" id="SSF48371">
    <property type="entry name" value="ARM repeat"/>
    <property type="match status" value="1"/>
</dbReference>
<reference evidence="1 2" key="1">
    <citation type="submission" date="2023-10" db="EMBL/GenBank/DDBJ databases">
        <authorList>
            <person name="Wang X.X."/>
        </authorList>
    </citation>
    <scope>NUCLEOTIDE SEQUENCE [LARGE SCALE GENOMIC DNA]</scope>
    <source>
        <strain evidence="1 2">NBRC 12816</strain>
    </source>
</reference>
<accession>A0ABU4K235</accession>
<keyword evidence="2" id="KW-1185">Reference proteome</keyword>
<dbReference type="Gene3D" id="1.25.10.10">
    <property type="entry name" value="Leucine-rich Repeat Variant"/>
    <property type="match status" value="1"/>
</dbReference>
<dbReference type="Proteomes" id="UP001278571">
    <property type="component" value="Unassembled WGS sequence"/>
</dbReference>
<proteinExistence type="predicted"/>